<dbReference type="Proteomes" id="UP000799778">
    <property type="component" value="Unassembled WGS sequence"/>
</dbReference>
<reference evidence="6" key="1">
    <citation type="journal article" date="2020" name="Stud. Mycol.">
        <title>101 Dothideomycetes genomes: a test case for predicting lifestyles and emergence of pathogens.</title>
        <authorList>
            <person name="Haridas S."/>
            <person name="Albert R."/>
            <person name="Binder M."/>
            <person name="Bloem J."/>
            <person name="Labutti K."/>
            <person name="Salamov A."/>
            <person name="Andreopoulos B."/>
            <person name="Baker S."/>
            <person name="Barry K."/>
            <person name="Bills G."/>
            <person name="Bluhm B."/>
            <person name="Cannon C."/>
            <person name="Castanera R."/>
            <person name="Culley D."/>
            <person name="Daum C."/>
            <person name="Ezra D."/>
            <person name="Gonzalez J."/>
            <person name="Henrissat B."/>
            <person name="Kuo A."/>
            <person name="Liang C."/>
            <person name="Lipzen A."/>
            <person name="Lutzoni F."/>
            <person name="Magnuson J."/>
            <person name="Mondo S."/>
            <person name="Nolan M."/>
            <person name="Ohm R."/>
            <person name="Pangilinan J."/>
            <person name="Park H.-J."/>
            <person name="Ramirez L."/>
            <person name="Alfaro M."/>
            <person name="Sun H."/>
            <person name="Tritt A."/>
            <person name="Yoshinaga Y."/>
            <person name="Zwiers L.-H."/>
            <person name="Turgeon B."/>
            <person name="Goodwin S."/>
            <person name="Spatafora J."/>
            <person name="Crous P."/>
            <person name="Grigoriev I."/>
        </authorList>
    </citation>
    <scope>NUCLEOTIDE SEQUENCE</scope>
    <source>
        <strain evidence="6">CBS 175.79</strain>
    </source>
</reference>
<keyword evidence="1" id="KW-0479">Metal-binding</keyword>
<keyword evidence="2 4" id="KW-0863">Zinc-finger</keyword>
<name>A0A6A5Y9U2_9PLEO</name>
<evidence type="ECO:0000256" key="3">
    <source>
        <dbReference type="ARBA" id="ARBA00022833"/>
    </source>
</evidence>
<dbReference type="PANTHER" id="PTHR45969:SF69">
    <property type="entry name" value="FINGER DOMAIN PROTEIN, PUTATIVE (AFU_ORTHOLOGUE AFUA_3G12190)-RELATED"/>
    <property type="match status" value="1"/>
</dbReference>
<dbReference type="GO" id="GO:0016567">
    <property type="term" value="P:protein ubiquitination"/>
    <property type="evidence" value="ECO:0007669"/>
    <property type="project" value="TreeGrafter"/>
</dbReference>
<gene>
    <name evidence="6" type="ORF">BU24DRAFT_457346</name>
</gene>
<dbReference type="PROSITE" id="PS50089">
    <property type="entry name" value="ZF_RING_2"/>
    <property type="match status" value="1"/>
</dbReference>
<keyword evidence="3" id="KW-0862">Zinc</keyword>
<dbReference type="GO" id="GO:0061630">
    <property type="term" value="F:ubiquitin protein ligase activity"/>
    <property type="evidence" value="ECO:0007669"/>
    <property type="project" value="TreeGrafter"/>
</dbReference>
<sequence length="335" mass="37675">MASASFIGNGEVSELMAGPEYPVNPYNPVSKQIFDLGKRLRENGKFPGRLSAYFDYKYDPLPSDGLDADELEMIRLVKVAQEHLDRLRHFECDRSSHPDLRSSIMQRSISLMKNCQAISQGIAAFERQLDYSILGNHGAYVNATRDLRHSIADDIDSANRTAREIVKEQQALWVDSNIDMCQLLPLTGSSFTYDEVIRFFKGETVQGIDPNALTGGVHADYFSEPVAFSADLADESCPVCLDPYDEKEPIRKLGCSHVAHSSCITQWLLADFERSDSCMICRAKFHMEPQNKELVPLKTLEGAANYAHFNFLLTLIQESQVTLFTIMSEMCTPPR</sequence>
<dbReference type="SMART" id="SM00184">
    <property type="entry name" value="RING"/>
    <property type="match status" value="1"/>
</dbReference>
<evidence type="ECO:0000313" key="6">
    <source>
        <dbReference type="EMBL" id="KAF2021364.1"/>
    </source>
</evidence>
<evidence type="ECO:0000256" key="2">
    <source>
        <dbReference type="ARBA" id="ARBA00022771"/>
    </source>
</evidence>
<dbReference type="RefSeq" id="XP_033389703.1">
    <property type="nucleotide sequence ID" value="XM_033531532.1"/>
</dbReference>
<accession>A0A6A5Y9U2</accession>
<dbReference type="SUPFAM" id="SSF57850">
    <property type="entry name" value="RING/U-box"/>
    <property type="match status" value="1"/>
</dbReference>
<evidence type="ECO:0000259" key="5">
    <source>
        <dbReference type="PROSITE" id="PS50089"/>
    </source>
</evidence>
<dbReference type="InterPro" id="IPR013083">
    <property type="entry name" value="Znf_RING/FYVE/PHD"/>
</dbReference>
<evidence type="ECO:0000256" key="1">
    <source>
        <dbReference type="ARBA" id="ARBA00022723"/>
    </source>
</evidence>
<dbReference type="AlphaFoldDB" id="A0A6A5Y9U2"/>
<dbReference type="OrthoDB" id="8062037at2759"/>
<evidence type="ECO:0000256" key="4">
    <source>
        <dbReference type="PROSITE-ProRule" id="PRU00175"/>
    </source>
</evidence>
<evidence type="ECO:0000313" key="7">
    <source>
        <dbReference type="Proteomes" id="UP000799778"/>
    </source>
</evidence>
<keyword evidence="7" id="KW-1185">Reference proteome</keyword>
<organism evidence="6 7">
    <name type="scientific">Aaosphaeria arxii CBS 175.79</name>
    <dbReference type="NCBI Taxonomy" id="1450172"/>
    <lineage>
        <taxon>Eukaryota</taxon>
        <taxon>Fungi</taxon>
        <taxon>Dikarya</taxon>
        <taxon>Ascomycota</taxon>
        <taxon>Pezizomycotina</taxon>
        <taxon>Dothideomycetes</taxon>
        <taxon>Pleosporomycetidae</taxon>
        <taxon>Pleosporales</taxon>
        <taxon>Pleosporales incertae sedis</taxon>
        <taxon>Aaosphaeria</taxon>
    </lineage>
</organism>
<dbReference type="InterPro" id="IPR001841">
    <property type="entry name" value="Znf_RING"/>
</dbReference>
<dbReference type="EMBL" id="ML978066">
    <property type="protein sequence ID" value="KAF2021364.1"/>
    <property type="molecule type" value="Genomic_DNA"/>
</dbReference>
<dbReference type="Gene3D" id="3.30.40.10">
    <property type="entry name" value="Zinc/RING finger domain, C3HC4 (zinc finger)"/>
    <property type="match status" value="1"/>
</dbReference>
<dbReference type="PANTHER" id="PTHR45969">
    <property type="entry name" value="RING ZINC FINGER PROTEIN-RELATED"/>
    <property type="match status" value="1"/>
</dbReference>
<dbReference type="GO" id="GO:0008270">
    <property type="term" value="F:zinc ion binding"/>
    <property type="evidence" value="ECO:0007669"/>
    <property type="project" value="UniProtKB-KW"/>
</dbReference>
<dbReference type="GeneID" id="54288929"/>
<dbReference type="Pfam" id="PF13639">
    <property type="entry name" value="zf-RING_2"/>
    <property type="match status" value="1"/>
</dbReference>
<protein>
    <recommendedName>
        <fullName evidence="5">RING-type domain-containing protein</fullName>
    </recommendedName>
</protein>
<feature type="domain" description="RING-type" evidence="5">
    <location>
        <begin position="237"/>
        <end position="282"/>
    </location>
</feature>
<proteinExistence type="predicted"/>